<organism evidence="1 2">
    <name type="scientific">Burkholderia ubonensis</name>
    <dbReference type="NCBI Taxonomy" id="101571"/>
    <lineage>
        <taxon>Bacteria</taxon>
        <taxon>Pseudomonadati</taxon>
        <taxon>Pseudomonadota</taxon>
        <taxon>Betaproteobacteria</taxon>
        <taxon>Burkholderiales</taxon>
        <taxon>Burkholderiaceae</taxon>
        <taxon>Burkholderia</taxon>
        <taxon>Burkholderia cepacia complex</taxon>
    </lineage>
</organism>
<dbReference type="EMBL" id="LPDO01000110">
    <property type="protein sequence ID" value="KVT48324.1"/>
    <property type="molecule type" value="Genomic_DNA"/>
</dbReference>
<evidence type="ECO:0000313" key="1">
    <source>
        <dbReference type="EMBL" id="KVT48324.1"/>
    </source>
</evidence>
<gene>
    <name evidence="1" type="ORF">WK53_12720</name>
</gene>
<dbReference type="Proteomes" id="UP000056732">
    <property type="component" value="Unassembled WGS sequence"/>
</dbReference>
<proteinExistence type="predicted"/>
<protein>
    <submittedName>
        <fullName evidence="1">Uncharacterized protein</fullName>
    </submittedName>
</protein>
<comment type="caution">
    <text evidence="1">The sequence shown here is derived from an EMBL/GenBank/DDBJ whole genome shotgun (WGS) entry which is preliminary data.</text>
</comment>
<evidence type="ECO:0000313" key="2">
    <source>
        <dbReference type="Proteomes" id="UP000056732"/>
    </source>
</evidence>
<name>A0AAW3N7V0_9BURK</name>
<accession>A0AAW3N7V0</accession>
<sequence length="218" mass="24381">MVDRAKIIGLLKRVAKNLKKSDPNQKLAVYHDNIARSYGYSNWSMLHKNAEQMTQPQFEAFVALVVQNVDVQKVLLSQPELFGVQIVKCTLFSKNLGYLASKFSEGEPQAIVLSDSKMLKVMMESTGVYYYNAGKVNMHKVMFRKGLFEVPLVVPEGNNLKWIEGFHQVNAAIEMGMRIVPIGTSLALAQQLRSLIGVSTRNTVASPYDFSECDATVM</sequence>
<reference evidence="1 2" key="1">
    <citation type="submission" date="2015-11" db="EMBL/GenBank/DDBJ databases">
        <title>Expanding the genomic diversity of Burkholderia species for the development of highly accurate diagnostics.</title>
        <authorList>
            <person name="Sahl J."/>
            <person name="Keim P."/>
            <person name="Wagner D."/>
        </authorList>
    </citation>
    <scope>NUCLEOTIDE SEQUENCE [LARGE SCALE GENOMIC DNA]</scope>
    <source>
        <strain evidence="1 2">MSMB1137WGS</strain>
    </source>
</reference>
<dbReference type="AlphaFoldDB" id="A0AAW3N7V0"/>